<dbReference type="GO" id="GO:0005524">
    <property type="term" value="F:ATP binding"/>
    <property type="evidence" value="ECO:0007669"/>
    <property type="project" value="UniProtKB-UniRule"/>
</dbReference>
<dbReference type="GO" id="GO:0007018">
    <property type="term" value="P:microtubule-based movement"/>
    <property type="evidence" value="ECO:0007669"/>
    <property type="project" value="InterPro"/>
</dbReference>
<dbReference type="STRING" id="431595.K3W686"/>
<dbReference type="eggNOG" id="KOG0246">
    <property type="taxonomic scope" value="Eukaryota"/>
</dbReference>
<reference evidence="14" key="2">
    <citation type="submission" date="2010-04" db="EMBL/GenBank/DDBJ databases">
        <authorList>
            <person name="Buell R."/>
            <person name="Hamilton J."/>
            <person name="Hostetler J."/>
        </authorList>
    </citation>
    <scope>NUCLEOTIDE SEQUENCE [LARGE SCALE GENOMIC DNA]</scope>
    <source>
        <strain evidence="14">DAOM:BR144</strain>
    </source>
</reference>
<dbReference type="PROSITE" id="PS00411">
    <property type="entry name" value="KINESIN_MOTOR_1"/>
    <property type="match status" value="1"/>
</dbReference>
<keyword evidence="4 9" id="KW-0547">Nucleotide-binding</keyword>
<protein>
    <recommendedName>
        <fullName evidence="10">Kinesin-like protein</fullName>
    </recommendedName>
</protein>
<evidence type="ECO:0000256" key="8">
    <source>
        <dbReference type="ARBA" id="ARBA00061030"/>
    </source>
</evidence>
<dbReference type="InParanoid" id="K3W686"/>
<dbReference type="InterPro" id="IPR036961">
    <property type="entry name" value="Kinesin_motor_dom_sf"/>
</dbReference>
<sequence length="457" mass="50718">MTKHVVRETNQQHSAAKAVKPKASTLGALAEIQRKRNERRAQQAEEKQRIQSELEEHGDDNGYKFRRLIQKYRDALPAFQKQQKTALPPLAKNDISASAGIPTARLSVFVRKRPLSKKELKAKGYDIISCLYAVAAGQGKSKPSIPVASSCRQELLLHEPKLKVDCSETLENHQFRFDGVFDEMQDNSHVYALSVGPMIPYLIPRRDGDHTNLTVFAYGQTGSGKTYTMKSIYRQAATDLFERIEGCSGDSGAVMVGVSFYEIYMNNVNDLLNGRSRLQLMEDGEGTVQLLGLKEVVISSADELLDLVKHGEDSRATSANAVHDDSSRSHALLRITLYPGEDSTTNSSTILARLSMVDLAGSERACDTQSDNKNTRMEGAEINKSLLALKECIRALDRGAAHIPFRQSKLTQLLRDSFLSQNSKTVMIATVSPWSESCNHTLNTLRYADRLKEIGGQ</sequence>
<evidence type="ECO:0000256" key="2">
    <source>
        <dbReference type="ARBA" id="ARBA00022490"/>
    </source>
</evidence>
<keyword evidence="6 9" id="KW-0505">Motor protein</keyword>
<evidence type="ECO:0000256" key="5">
    <source>
        <dbReference type="ARBA" id="ARBA00022840"/>
    </source>
</evidence>
<dbReference type="PANTHER" id="PTHR47971:SF8">
    <property type="entry name" value="KINESIN-LIKE PROTEIN"/>
    <property type="match status" value="1"/>
</dbReference>
<evidence type="ECO:0000256" key="7">
    <source>
        <dbReference type="ARBA" id="ARBA00023212"/>
    </source>
</evidence>
<dbReference type="GO" id="GO:0007019">
    <property type="term" value="P:microtubule depolymerization"/>
    <property type="evidence" value="ECO:0007669"/>
    <property type="project" value="TreeGrafter"/>
</dbReference>
<dbReference type="InterPro" id="IPR019821">
    <property type="entry name" value="Kinesin_motor_CS"/>
</dbReference>
<comment type="similarity">
    <text evidence="8">Belongs to the TRAFAC class myosin-kinesin ATPase superfamily. Kinesin family. KIN-13 subfamily.</text>
</comment>
<proteinExistence type="inferred from homology"/>
<dbReference type="Pfam" id="PF00225">
    <property type="entry name" value="Kinesin"/>
    <property type="match status" value="1"/>
</dbReference>
<evidence type="ECO:0000256" key="6">
    <source>
        <dbReference type="ARBA" id="ARBA00023175"/>
    </source>
</evidence>
<organism evidence="13 14">
    <name type="scientific">Globisporangium ultimum (strain ATCC 200006 / CBS 805.95 / DAOM BR144)</name>
    <name type="common">Pythium ultimum</name>
    <dbReference type="NCBI Taxonomy" id="431595"/>
    <lineage>
        <taxon>Eukaryota</taxon>
        <taxon>Sar</taxon>
        <taxon>Stramenopiles</taxon>
        <taxon>Oomycota</taxon>
        <taxon>Peronosporomycetes</taxon>
        <taxon>Pythiales</taxon>
        <taxon>Pythiaceae</taxon>
        <taxon>Globisporangium</taxon>
    </lineage>
</organism>
<accession>K3W686</accession>
<keyword evidence="5 9" id="KW-0067">ATP-binding</keyword>
<dbReference type="InterPro" id="IPR001752">
    <property type="entry name" value="Kinesin_motor_dom"/>
</dbReference>
<evidence type="ECO:0000256" key="3">
    <source>
        <dbReference type="ARBA" id="ARBA00022701"/>
    </source>
</evidence>
<feature type="region of interest" description="Disordered" evidence="11">
    <location>
        <begin position="1"/>
        <end position="57"/>
    </location>
</feature>
<dbReference type="Proteomes" id="UP000019132">
    <property type="component" value="Unassembled WGS sequence"/>
</dbReference>
<dbReference type="SUPFAM" id="SSF52540">
    <property type="entry name" value="P-loop containing nucleoside triphosphate hydrolases"/>
    <property type="match status" value="1"/>
</dbReference>
<dbReference type="CDD" id="cd01367">
    <property type="entry name" value="KISc_KIF2_like"/>
    <property type="match status" value="1"/>
</dbReference>
<dbReference type="OMA" id="YIENHEF"/>
<dbReference type="GO" id="GO:0003777">
    <property type="term" value="F:microtubule motor activity"/>
    <property type="evidence" value="ECO:0007669"/>
    <property type="project" value="InterPro"/>
</dbReference>
<dbReference type="InterPro" id="IPR027417">
    <property type="entry name" value="P-loop_NTPase"/>
</dbReference>
<dbReference type="VEuPathDB" id="FungiDB:PYU1_G000477"/>
<dbReference type="PANTHER" id="PTHR47971">
    <property type="entry name" value="KINESIN-RELATED PROTEIN 6"/>
    <property type="match status" value="1"/>
</dbReference>
<evidence type="ECO:0000259" key="12">
    <source>
        <dbReference type="PROSITE" id="PS50067"/>
    </source>
</evidence>
<dbReference type="HOGENOM" id="CLU_001485_2_0_1"/>
<reference evidence="14" key="1">
    <citation type="journal article" date="2010" name="Genome Biol.">
        <title>Genome sequence of the necrotrophic plant pathogen Pythium ultimum reveals original pathogenicity mechanisms and effector repertoire.</title>
        <authorList>
            <person name="Levesque C.A."/>
            <person name="Brouwer H."/>
            <person name="Cano L."/>
            <person name="Hamilton J.P."/>
            <person name="Holt C."/>
            <person name="Huitema E."/>
            <person name="Raffaele S."/>
            <person name="Robideau G.P."/>
            <person name="Thines M."/>
            <person name="Win J."/>
            <person name="Zerillo M.M."/>
            <person name="Beakes G.W."/>
            <person name="Boore J.L."/>
            <person name="Busam D."/>
            <person name="Dumas B."/>
            <person name="Ferriera S."/>
            <person name="Fuerstenberg S.I."/>
            <person name="Gachon C.M."/>
            <person name="Gaulin E."/>
            <person name="Govers F."/>
            <person name="Grenville-Briggs L."/>
            <person name="Horner N."/>
            <person name="Hostetler J."/>
            <person name="Jiang R.H."/>
            <person name="Johnson J."/>
            <person name="Krajaejun T."/>
            <person name="Lin H."/>
            <person name="Meijer H.J."/>
            <person name="Moore B."/>
            <person name="Morris P."/>
            <person name="Phuntmart V."/>
            <person name="Puiu D."/>
            <person name="Shetty J."/>
            <person name="Stajich J.E."/>
            <person name="Tripathy S."/>
            <person name="Wawra S."/>
            <person name="van West P."/>
            <person name="Whitty B.R."/>
            <person name="Coutinho P.M."/>
            <person name="Henrissat B."/>
            <person name="Martin F."/>
            <person name="Thomas P.D."/>
            <person name="Tyler B.M."/>
            <person name="De Vries R.P."/>
            <person name="Kamoun S."/>
            <person name="Yandell M."/>
            <person name="Tisserat N."/>
            <person name="Buell C.R."/>
        </authorList>
    </citation>
    <scope>NUCLEOTIDE SEQUENCE</scope>
    <source>
        <strain evidence="14">DAOM:BR144</strain>
    </source>
</reference>
<dbReference type="SMART" id="SM00129">
    <property type="entry name" value="KISc"/>
    <property type="match status" value="1"/>
</dbReference>
<evidence type="ECO:0000256" key="11">
    <source>
        <dbReference type="SAM" id="MobiDB-lite"/>
    </source>
</evidence>
<dbReference type="AlphaFoldDB" id="K3W686"/>
<evidence type="ECO:0000256" key="1">
    <source>
        <dbReference type="ARBA" id="ARBA00004245"/>
    </source>
</evidence>
<dbReference type="PROSITE" id="PS50067">
    <property type="entry name" value="KINESIN_MOTOR_2"/>
    <property type="match status" value="1"/>
</dbReference>
<dbReference type="GO" id="GO:0008017">
    <property type="term" value="F:microtubule binding"/>
    <property type="evidence" value="ECO:0007669"/>
    <property type="project" value="InterPro"/>
</dbReference>
<evidence type="ECO:0000313" key="13">
    <source>
        <dbReference type="EnsemblProtists" id="PYU1_T000477"/>
    </source>
</evidence>
<evidence type="ECO:0000256" key="4">
    <source>
        <dbReference type="ARBA" id="ARBA00022741"/>
    </source>
</evidence>
<evidence type="ECO:0000313" key="14">
    <source>
        <dbReference type="Proteomes" id="UP000019132"/>
    </source>
</evidence>
<feature type="domain" description="Kinesin motor" evidence="12">
    <location>
        <begin position="105"/>
        <end position="454"/>
    </location>
</feature>
<keyword evidence="14" id="KW-1185">Reference proteome</keyword>
<feature type="compositionally biased region" description="Basic and acidic residues" evidence="11">
    <location>
        <begin position="32"/>
        <end position="57"/>
    </location>
</feature>
<dbReference type="EMBL" id="GL376636">
    <property type="status" value="NOT_ANNOTATED_CDS"/>
    <property type="molecule type" value="Genomic_DNA"/>
</dbReference>
<evidence type="ECO:0000256" key="10">
    <source>
        <dbReference type="RuleBase" id="RU000394"/>
    </source>
</evidence>
<name>K3W686_GLOUD</name>
<reference evidence="13" key="3">
    <citation type="submission" date="2015-02" db="UniProtKB">
        <authorList>
            <consortium name="EnsemblProtists"/>
        </authorList>
    </citation>
    <scope>IDENTIFICATION</scope>
    <source>
        <strain evidence="13">DAOM BR144</strain>
    </source>
</reference>
<dbReference type="Gene3D" id="3.40.850.10">
    <property type="entry name" value="Kinesin motor domain"/>
    <property type="match status" value="1"/>
</dbReference>
<dbReference type="FunFam" id="3.40.850.10:FF:000012">
    <property type="entry name" value="Kinesin-like protein"/>
    <property type="match status" value="1"/>
</dbReference>
<dbReference type="EnsemblProtists" id="PYU1_T000477">
    <property type="protein sequence ID" value="PYU1_T000477"/>
    <property type="gene ID" value="PYU1_G000477"/>
</dbReference>
<dbReference type="GO" id="GO:0005874">
    <property type="term" value="C:microtubule"/>
    <property type="evidence" value="ECO:0007669"/>
    <property type="project" value="UniProtKB-KW"/>
</dbReference>
<keyword evidence="3 10" id="KW-0493">Microtubule</keyword>
<feature type="binding site" evidence="9">
    <location>
        <begin position="219"/>
        <end position="226"/>
    </location>
    <ligand>
        <name>ATP</name>
        <dbReference type="ChEBI" id="CHEBI:30616"/>
    </ligand>
</feature>
<dbReference type="PRINTS" id="PR00380">
    <property type="entry name" value="KINESINHEAVY"/>
</dbReference>
<comment type="subcellular location">
    <subcellularLocation>
        <location evidence="1">Cytoplasm</location>
        <location evidence="1">Cytoskeleton</location>
    </subcellularLocation>
</comment>
<evidence type="ECO:0000256" key="9">
    <source>
        <dbReference type="PROSITE-ProRule" id="PRU00283"/>
    </source>
</evidence>
<keyword evidence="2" id="KW-0963">Cytoplasm</keyword>
<dbReference type="InterPro" id="IPR027640">
    <property type="entry name" value="Kinesin-like_fam"/>
</dbReference>
<keyword evidence="7" id="KW-0206">Cytoskeleton</keyword>